<dbReference type="GO" id="GO:0020037">
    <property type="term" value="F:heme binding"/>
    <property type="evidence" value="ECO:0007669"/>
    <property type="project" value="InterPro"/>
</dbReference>
<comment type="similarity">
    <text evidence="1">Belongs to the catalase family.</text>
</comment>
<dbReference type="PROSITE" id="PS00438">
    <property type="entry name" value="CATALASE_2"/>
    <property type="match status" value="1"/>
</dbReference>
<evidence type="ECO:0000256" key="2">
    <source>
        <dbReference type="ARBA" id="ARBA00023324"/>
    </source>
</evidence>
<dbReference type="SUPFAM" id="SSF56634">
    <property type="entry name" value="Heme-dependent catalase-like"/>
    <property type="match status" value="1"/>
</dbReference>
<dbReference type="GO" id="GO:0042542">
    <property type="term" value="P:response to hydrogen peroxide"/>
    <property type="evidence" value="ECO:0007669"/>
    <property type="project" value="TreeGrafter"/>
</dbReference>
<dbReference type="GO" id="GO:0004096">
    <property type="term" value="F:catalase activity"/>
    <property type="evidence" value="ECO:0007669"/>
    <property type="project" value="InterPro"/>
</dbReference>
<feature type="domain" description="DUF6534" evidence="5">
    <location>
        <begin position="169"/>
        <end position="256"/>
    </location>
</feature>
<evidence type="ECO:0000256" key="3">
    <source>
        <dbReference type="SAM" id="Phobius"/>
    </source>
</evidence>
<feature type="transmembrane region" description="Helical" evidence="3">
    <location>
        <begin position="81"/>
        <end position="100"/>
    </location>
</feature>
<dbReference type="STRING" id="47428.A0A284SA77"/>
<accession>A0A284SA77</accession>
<dbReference type="InterPro" id="IPR024708">
    <property type="entry name" value="Catalase_AS"/>
</dbReference>
<feature type="transmembrane region" description="Helical" evidence="3">
    <location>
        <begin position="163"/>
        <end position="186"/>
    </location>
</feature>
<sequence>MANTTTSNWIVPTENPIVVDLTATYGSLLVGSWLACAMWGVSSLQVVFDTTNGILILKGQWNVLIHQYGRIEGLEEAPLELLHHVWVETIVIVIVQLYFIRRIYIFSKQMFHSKMQKYSTVAFIVITILLSSWQLVFVFVYLINVYGKPLDAVSTPFIVGFNISYMSVSVAVDVAVSLSMIFLLTRTGMPTIPKTKRVVYRLIAVIVLSGALTAVTATVALVLVKFYPNALYYSIVEYSLCSLYFSTLLANLNARAYIQSPDGMLTISAFSVAQRSRGNDTLALGSLTHPRNGVSGIATTTDGGIQGERDIKTDNPEVFPPLKLSRAAITETTFAASNGASIAQPYAWSRAGPSGPLLLQDFASIDLLAHFDRERIPERVVHAKGAGAHGYFEVTHDMSNVTHLSLCPPT</sequence>
<feature type="domain" description="Catalase core" evidence="4">
    <location>
        <begin position="337"/>
        <end position="405"/>
    </location>
</feature>
<evidence type="ECO:0000259" key="5">
    <source>
        <dbReference type="Pfam" id="PF20152"/>
    </source>
</evidence>
<keyword evidence="3" id="KW-0812">Transmembrane</keyword>
<dbReference type="GO" id="GO:0005777">
    <property type="term" value="C:peroxisome"/>
    <property type="evidence" value="ECO:0007669"/>
    <property type="project" value="TreeGrafter"/>
</dbReference>
<dbReference type="PANTHER" id="PTHR11465:SF62">
    <property type="entry name" value="CATALASE T"/>
    <property type="match status" value="1"/>
</dbReference>
<dbReference type="Proteomes" id="UP000219338">
    <property type="component" value="Unassembled WGS sequence"/>
</dbReference>
<dbReference type="OrthoDB" id="3161836at2759"/>
<dbReference type="Pfam" id="PF00199">
    <property type="entry name" value="Catalase"/>
    <property type="match status" value="1"/>
</dbReference>
<dbReference type="PANTHER" id="PTHR11465">
    <property type="entry name" value="CATALASE"/>
    <property type="match status" value="1"/>
</dbReference>
<name>A0A284SA77_ARMOS</name>
<dbReference type="GO" id="GO:0005739">
    <property type="term" value="C:mitochondrion"/>
    <property type="evidence" value="ECO:0007669"/>
    <property type="project" value="TreeGrafter"/>
</dbReference>
<proteinExistence type="inferred from homology"/>
<protein>
    <submittedName>
        <fullName evidence="6">Uncharacterized protein</fullName>
    </submittedName>
</protein>
<dbReference type="AlphaFoldDB" id="A0A284SA77"/>
<evidence type="ECO:0000256" key="1">
    <source>
        <dbReference type="ARBA" id="ARBA00005329"/>
    </source>
</evidence>
<reference evidence="7" key="1">
    <citation type="journal article" date="2017" name="Nat. Ecol. Evol.">
        <title>Genome expansion and lineage-specific genetic innovations in the forest pathogenic fungi Armillaria.</title>
        <authorList>
            <person name="Sipos G."/>
            <person name="Prasanna A.N."/>
            <person name="Walter M.C."/>
            <person name="O'Connor E."/>
            <person name="Balint B."/>
            <person name="Krizsan K."/>
            <person name="Kiss B."/>
            <person name="Hess J."/>
            <person name="Varga T."/>
            <person name="Slot J."/>
            <person name="Riley R."/>
            <person name="Boka B."/>
            <person name="Rigling D."/>
            <person name="Barry K."/>
            <person name="Lee J."/>
            <person name="Mihaltcheva S."/>
            <person name="LaButti K."/>
            <person name="Lipzen A."/>
            <person name="Waldron R."/>
            <person name="Moloney N.M."/>
            <person name="Sperisen C."/>
            <person name="Kredics L."/>
            <person name="Vagvoelgyi C."/>
            <person name="Patrignani A."/>
            <person name="Fitzpatrick D."/>
            <person name="Nagy I."/>
            <person name="Doyle S."/>
            <person name="Anderson J.B."/>
            <person name="Grigoriev I.V."/>
            <person name="Gueldener U."/>
            <person name="Muensterkoetter M."/>
            <person name="Nagy L.G."/>
        </authorList>
    </citation>
    <scope>NUCLEOTIDE SEQUENCE [LARGE SCALE GENOMIC DNA]</scope>
    <source>
        <strain evidence="7">C18/9</strain>
    </source>
</reference>
<organism evidence="6 7">
    <name type="scientific">Armillaria ostoyae</name>
    <name type="common">Armillaria root rot fungus</name>
    <dbReference type="NCBI Taxonomy" id="47428"/>
    <lineage>
        <taxon>Eukaryota</taxon>
        <taxon>Fungi</taxon>
        <taxon>Dikarya</taxon>
        <taxon>Basidiomycota</taxon>
        <taxon>Agaricomycotina</taxon>
        <taxon>Agaricomycetes</taxon>
        <taxon>Agaricomycetidae</taxon>
        <taxon>Agaricales</taxon>
        <taxon>Marasmiineae</taxon>
        <taxon>Physalacriaceae</taxon>
        <taxon>Armillaria</taxon>
    </lineage>
</organism>
<dbReference type="InterPro" id="IPR045339">
    <property type="entry name" value="DUF6534"/>
</dbReference>
<keyword evidence="2" id="KW-0560">Oxidoreductase</keyword>
<feature type="transmembrane region" description="Helical" evidence="3">
    <location>
        <begin position="198"/>
        <end position="224"/>
    </location>
</feature>
<dbReference type="PROSITE" id="PS51402">
    <property type="entry name" value="CATALASE_3"/>
    <property type="match status" value="1"/>
</dbReference>
<gene>
    <name evidence="6" type="ORF">ARMOST_21497</name>
</gene>
<feature type="transmembrane region" description="Helical" evidence="3">
    <location>
        <begin position="230"/>
        <end position="250"/>
    </location>
</feature>
<keyword evidence="3" id="KW-1133">Transmembrane helix</keyword>
<dbReference type="EMBL" id="FUEG01000050">
    <property type="protein sequence ID" value="SJL17927.1"/>
    <property type="molecule type" value="Genomic_DNA"/>
</dbReference>
<keyword evidence="3" id="KW-0472">Membrane</keyword>
<keyword evidence="2" id="KW-0376">Hydrogen peroxide</keyword>
<evidence type="ECO:0000313" key="7">
    <source>
        <dbReference type="Proteomes" id="UP000219338"/>
    </source>
</evidence>
<evidence type="ECO:0000259" key="4">
    <source>
        <dbReference type="Pfam" id="PF00199"/>
    </source>
</evidence>
<keyword evidence="2" id="KW-0575">Peroxidase</keyword>
<dbReference type="InterPro" id="IPR020835">
    <property type="entry name" value="Catalase_sf"/>
</dbReference>
<feature type="transmembrane region" description="Helical" evidence="3">
    <location>
        <begin position="121"/>
        <end position="143"/>
    </location>
</feature>
<dbReference type="Gene3D" id="2.40.180.10">
    <property type="entry name" value="Catalase core domain"/>
    <property type="match status" value="1"/>
</dbReference>
<dbReference type="Gene3D" id="6.10.10.30">
    <property type="entry name" value="Catalase hpii, N-terminal domain-like"/>
    <property type="match status" value="1"/>
</dbReference>
<dbReference type="InterPro" id="IPR011614">
    <property type="entry name" value="Catalase_core"/>
</dbReference>
<dbReference type="InterPro" id="IPR018028">
    <property type="entry name" value="Catalase"/>
</dbReference>
<dbReference type="Pfam" id="PF20152">
    <property type="entry name" value="DUF6534"/>
    <property type="match status" value="1"/>
</dbReference>
<evidence type="ECO:0000313" key="6">
    <source>
        <dbReference type="EMBL" id="SJL17927.1"/>
    </source>
</evidence>
<keyword evidence="7" id="KW-1185">Reference proteome</keyword>
<dbReference type="GO" id="GO:0042744">
    <property type="term" value="P:hydrogen peroxide catabolic process"/>
    <property type="evidence" value="ECO:0007669"/>
    <property type="project" value="UniProtKB-KW"/>
</dbReference>